<reference evidence="10" key="1">
    <citation type="submission" date="2022-07" db="EMBL/GenBank/DDBJ databases">
        <title>Phylogenomic reconstructions and comparative analyses of Kickxellomycotina fungi.</title>
        <authorList>
            <person name="Reynolds N.K."/>
            <person name="Stajich J.E."/>
            <person name="Barry K."/>
            <person name="Grigoriev I.V."/>
            <person name="Crous P."/>
            <person name="Smith M.E."/>
        </authorList>
    </citation>
    <scope>NUCLEOTIDE SEQUENCE</scope>
    <source>
        <strain evidence="10">RSA 567</strain>
    </source>
</reference>
<evidence type="ECO:0000313" key="10">
    <source>
        <dbReference type="EMBL" id="KAJ1974321.1"/>
    </source>
</evidence>
<dbReference type="Pfam" id="PF04718">
    <property type="entry name" value="ATP-synt_G"/>
    <property type="match status" value="1"/>
</dbReference>
<dbReference type="GO" id="GO:0015078">
    <property type="term" value="F:proton transmembrane transporter activity"/>
    <property type="evidence" value="ECO:0007669"/>
    <property type="project" value="InterPro"/>
</dbReference>
<comment type="similarity">
    <text evidence="2">Belongs to the ATPase g subunit family.</text>
</comment>
<dbReference type="Proteomes" id="UP001151582">
    <property type="component" value="Unassembled WGS sequence"/>
</dbReference>
<dbReference type="EMBL" id="JANBQB010000670">
    <property type="protein sequence ID" value="KAJ1974321.1"/>
    <property type="molecule type" value="Genomic_DNA"/>
</dbReference>
<dbReference type="AlphaFoldDB" id="A0A9W8AY73"/>
<keyword evidence="6" id="KW-0406">Ion transport</keyword>
<evidence type="ECO:0000256" key="4">
    <source>
        <dbReference type="ARBA" id="ARBA00022547"/>
    </source>
</evidence>
<evidence type="ECO:0000256" key="8">
    <source>
        <dbReference type="ARBA" id="ARBA00023136"/>
    </source>
</evidence>
<organism evidence="10 11">
    <name type="scientific">Dimargaris verticillata</name>
    <dbReference type="NCBI Taxonomy" id="2761393"/>
    <lineage>
        <taxon>Eukaryota</taxon>
        <taxon>Fungi</taxon>
        <taxon>Fungi incertae sedis</taxon>
        <taxon>Zoopagomycota</taxon>
        <taxon>Kickxellomycotina</taxon>
        <taxon>Dimargaritomycetes</taxon>
        <taxon>Dimargaritales</taxon>
        <taxon>Dimargaritaceae</taxon>
        <taxon>Dimargaris</taxon>
    </lineage>
</organism>
<name>A0A9W8AY73_9FUNG</name>
<evidence type="ECO:0000256" key="3">
    <source>
        <dbReference type="ARBA" id="ARBA00022448"/>
    </source>
</evidence>
<gene>
    <name evidence="10" type="ORF">H4R34_004761</name>
</gene>
<evidence type="ECO:0000313" key="11">
    <source>
        <dbReference type="Proteomes" id="UP001151582"/>
    </source>
</evidence>
<dbReference type="OrthoDB" id="437at2759"/>
<evidence type="ECO:0000256" key="5">
    <source>
        <dbReference type="ARBA" id="ARBA00022781"/>
    </source>
</evidence>
<keyword evidence="5" id="KW-0375">Hydrogen ion transport</keyword>
<evidence type="ECO:0000256" key="6">
    <source>
        <dbReference type="ARBA" id="ARBA00023065"/>
    </source>
</evidence>
<evidence type="ECO:0008006" key="12">
    <source>
        <dbReference type="Google" id="ProtNLM"/>
    </source>
</evidence>
<comment type="subcellular location">
    <subcellularLocation>
        <location evidence="1">Mitochondrion membrane</location>
    </subcellularLocation>
</comment>
<evidence type="ECO:0000256" key="9">
    <source>
        <dbReference type="ARBA" id="ARBA00023310"/>
    </source>
</evidence>
<dbReference type="InterPro" id="IPR006808">
    <property type="entry name" value="ATP_synth_F0_gsu_mt"/>
</dbReference>
<protein>
    <recommendedName>
        <fullName evidence="12">Mitochondrial ATP synthase g subunit-domain-containing protein</fullName>
    </recommendedName>
</protein>
<dbReference type="GO" id="GO:0015986">
    <property type="term" value="P:proton motive force-driven ATP synthesis"/>
    <property type="evidence" value="ECO:0007669"/>
    <property type="project" value="InterPro"/>
</dbReference>
<keyword evidence="3" id="KW-0813">Transport</keyword>
<evidence type="ECO:0000256" key="1">
    <source>
        <dbReference type="ARBA" id="ARBA00004325"/>
    </source>
</evidence>
<keyword evidence="8" id="KW-0472">Membrane</keyword>
<accession>A0A9W8AY73</accession>
<keyword evidence="11" id="KW-1185">Reference proteome</keyword>
<evidence type="ECO:0000256" key="7">
    <source>
        <dbReference type="ARBA" id="ARBA00023128"/>
    </source>
</evidence>
<sequence>MAMKMLFTRASTSTRQLARNINTQELLDKSKVFATKTAQIASAQLGNLSRSAQSFSPKVGATIDCTMYWGRVAKEMAKEVYAKQQLAPPTTAEYHQARKQLLDLFKRENVMKLTTKDVAKGALIGIEVGGFFLVGEIIGRRNLVGYDV</sequence>
<dbReference type="GO" id="GO:0031966">
    <property type="term" value="C:mitochondrial membrane"/>
    <property type="evidence" value="ECO:0007669"/>
    <property type="project" value="UniProtKB-SubCell"/>
</dbReference>
<proteinExistence type="inferred from homology"/>
<keyword evidence="7" id="KW-0496">Mitochondrion</keyword>
<evidence type="ECO:0000256" key="2">
    <source>
        <dbReference type="ARBA" id="ARBA00005699"/>
    </source>
</evidence>
<keyword evidence="9" id="KW-0066">ATP synthesis</keyword>
<keyword evidence="4" id="KW-0138">CF(0)</keyword>
<comment type="caution">
    <text evidence="10">The sequence shown here is derived from an EMBL/GenBank/DDBJ whole genome shotgun (WGS) entry which is preliminary data.</text>
</comment>
<dbReference type="GO" id="GO:0045259">
    <property type="term" value="C:proton-transporting ATP synthase complex"/>
    <property type="evidence" value="ECO:0007669"/>
    <property type="project" value="UniProtKB-KW"/>
</dbReference>